<feature type="region of interest" description="Disordered" evidence="1">
    <location>
        <begin position="181"/>
        <end position="220"/>
    </location>
</feature>
<evidence type="ECO:0000313" key="2">
    <source>
        <dbReference type="EMBL" id="KAK9833843.1"/>
    </source>
</evidence>
<feature type="compositionally biased region" description="Polar residues" evidence="1">
    <location>
        <begin position="870"/>
        <end position="879"/>
    </location>
</feature>
<accession>A0AAW1RJL4</accession>
<evidence type="ECO:0000256" key="1">
    <source>
        <dbReference type="SAM" id="MobiDB-lite"/>
    </source>
</evidence>
<feature type="region of interest" description="Disordered" evidence="1">
    <location>
        <begin position="634"/>
        <end position="654"/>
    </location>
</feature>
<feature type="region of interest" description="Disordered" evidence="1">
    <location>
        <begin position="492"/>
        <end position="512"/>
    </location>
</feature>
<feature type="compositionally biased region" description="Low complexity" evidence="1">
    <location>
        <begin position="955"/>
        <end position="965"/>
    </location>
</feature>
<feature type="region of interest" description="Disordered" evidence="1">
    <location>
        <begin position="704"/>
        <end position="769"/>
    </location>
</feature>
<gene>
    <name evidence="2" type="ORF">WJX74_007554</name>
</gene>
<feature type="compositionally biased region" description="Polar residues" evidence="1">
    <location>
        <begin position="1198"/>
        <end position="1216"/>
    </location>
</feature>
<sequence>MEAVNRKNIGPGQSTYDALSGNVNNKAHGRMLIVVRQLEIGSNDLPRWACPLCQMEQHHFQGFKTLHKHLYEMHPEQLVHMISIAYLAAFWSGSVVSDMCLRVMDWLELHLEPDQSLNDFRSLAPPRPTWWPANDPEYFSEELTLDPWVSIAVKPIPMEMERAESGPLPAIHQGVGELPEAAMARSRSEETLTRETPNRQSIDNSHPAIRGRQPAAPSSMQQLLGRLDPDRQLPASQEAARRPWPAALRKPPRHPKSSPEKLRLGAGPQESARRLAAYREPIPQEMPGVQLRASMEELGLLDPYQEQDVMPHSRQFMQQANHPQSSSDFAQPSAVLQPSDLTQGIPSSSLALGPSPQSMARTYRPASSPVSRYMVAPQHHPPVRPPQSHIKQLHLAQHARRAQGMRRSRSVPQELVSVGMLEEDKMPYSPGEGQDGHSQDHCTDLTACETLQVSPSPQKSYKEALVRAPARQFTMAPNSQSSYEQPVLPVGHQPKAAASQQVPGSGPWHTAMPAFPDEQQPALQTQLNSFALPQRSARQPQGAHGDRAGTLLTTTHDEELIDLEAEPAPPAVTGVEHSYFNLEAAQMRKSPLKEKYAEVIKGFDQAALGSTLIILQHFSPNPKVQVGRLATSGDAKFKNPAPNNPDARPKLDPATGLLKQPVFDKRISIEARVVTREELKSVTINRVDRSTGASSLHDLEDICIPFRNQPPPAPITGRVRTRPRKPKASMPLARPEPDIQDLPMSPPRPRAESTANLGPRFQKPSGGRRLTRAELTAQSRFQVPPRPSAAPVHANMIRPTLLPQPSLLPHSGMRPRAPRAGLNAQHFSIQPGASGMRPATPHARPAGQHFRYMQPPHMAQQGPSHVRLAEQQSSRQPPQASLYPGPVSDGSAPLQSISAHNQVHSASNPWHPDPLQAEPAAQHYHNQQPPAIANSAPLPAEPLTLFAAPPSNPWQHGQAGQAAQQYSSPDSPAYGNQHMNPTSSASEQIHTQENNAWPPGHSQGGQAVQQVISQNPPAYANQDQDLTTSARLRFQEPQSLNARQPGPSRAGPGSQQFISQFSPAIADQNLPHSILAPQYYLEAKSTNAWQQGLFQAGPAAQRFSSQGPTTAGQALLRSAPPAQDFQGPQSTSFWQAEAPEAVNPPAFDTWPLDHGSSAAQPFPGMPPTTSWQPMHPQAEPAPQQFNSTPTAAFGNFEEVQSTGAQQSQHPSSSNPENAVPRQAGTSVPAFSSRVTPAFDELGRNNAVQAPQPSMEFPTSEPWYSLDYEMEQLAQSTARTSPLCFTGWDSPHSAPTYQQYVAAAPVNPFLAGASQTGATGQSHNVPSQPLGIQEYASQTGPGHAAYAPTLSDFDSSWSLNPSAATPAAYPHNPSFTHGGHAAQLAPSDPSRMSSPEFPEEFYRMFDMGSEDRLPAEADRGGPSAMDWQAVTSIATPSVVGSTPGLLGRCPSPPAALAADFFDSVDASNNASHALLPAADPIRTCANQGLSGLSARDLHFVPPTEAEAAPGTRPSSPDILDAFFGSHHLDG</sequence>
<reference evidence="2 3" key="1">
    <citation type="journal article" date="2024" name="Nat. Commun.">
        <title>Phylogenomics reveals the evolutionary origins of lichenization in chlorophyte algae.</title>
        <authorList>
            <person name="Puginier C."/>
            <person name="Libourel C."/>
            <person name="Otte J."/>
            <person name="Skaloud P."/>
            <person name="Haon M."/>
            <person name="Grisel S."/>
            <person name="Petersen M."/>
            <person name="Berrin J.G."/>
            <person name="Delaux P.M."/>
            <person name="Dal Grande F."/>
            <person name="Keller J."/>
        </authorList>
    </citation>
    <scope>NUCLEOTIDE SEQUENCE [LARGE SCALE GENOMIC DNA]</scope>
    <source>
        <strain evidence="2 3">SAG 2145</strain>
    </source>
</reference>
<evidence type="ECO:0000313" key="3">
    <source>
        <dbReference type="Proteomes" id="UP001438707"/>
    </source>
</evidence>
<dbReference type="EMBL" id="JALJOS010000010">
    <property type="protein sequence ID" value="KAK9833843.1"/>
    <property type="molecule type" value="Genomic_DNA"/>
</dbReference>
<name>A0AAW1RJL4_9CHLO</name>
<protein>
    <submittedName>
        <fullName evidence="2">Uncharacterized protein</fullName>
    </submittedName>
</protein>
<feature type="compositionally biased region" description="Polar residues" evidence="1">
    <location>
        <begin position="977"/>
        <end position="995"/>
    </location>
</feature>
<feature type="region of interest" description="Disordered" evidence="1">
    <location>
        <begin position="233"/>
        <end position="271"/>
    </location>
</feature>
<feature type="compositionally biased region" description="Basic and acidic residues" evidence="1">
    <location>
        <begin position="186"/>
        <end position="197"/>
    </location>
</feature>
<feature type="region of interest" description="Disordered" evidence="1">
    <location>
        <begin position="1151"/>
        <end position="1224"/>
    </location>
</feature>
<comment type="caution">
    <text evidence="2">The sequence shown here is derived from an EMBL/GenBank/DDBJ whole genome shotgun (WGS) entry which is preliminary data.</text>
</comment>
<organism evidence="2 3">
    <name type="scientific">Apatococcus lobatus</name>
    <dbReference type="NCBI Taxonomy" id="904363"/>
    <lineage>
        <taxon>Eukaryota</taxon>
        <taxon>Viridiplantae</taxon>
        <taxon>Chlorophyta</taxon>
        <taxon>core chlorophytes</taxon>
        <taxon>Trebouxiophyceae</taxon>
        <taxon>Chlorellales</taxon>
        <taxon>Chlorellaceae</taxon>
        <taxon>Apatococcus</taxon>
    </lineage>
</organism>
<proteinExistence type="predicted"/>
<feature type="region of interest" description="Disordered" evidence="1">
    <location>
        <begin position="829"/>
        <end position="894"/>
    </location>
</feature>
<feature type="region of interest" description="Disordered" evidence="1">
    <location>
        <begin position="942"/>
        <end position="1008"/>
    </location>
</feature>
<feature type="region of interest" description="Disordered" evidence="1">
    <location>
        <begin position="1361"/>
        <end position="1395"/>
    </location>
</feature>
<dbReference type="Proteomes" id="UP001438707">
    <property type="component" value="Unassembled WGS sequence"/>
</dbReference>
<keyword evidence="3" id="KW-1185">Reference proteome</keyword>